<dbReference type="AlphaFoldDB" id="A0A2A4J0K2"/>
<comment type="caution">
    <text evidence="2">The sequence shown here is derived from an EMBL/GenBank/DDBJ whole genome shotgun (WGS) entry which is preliminary data.</text>
</comment>
<evidence type="ECO:0000256" key="1">
    <source>
        <dbReference type="SAM" id="MobiDB-lite"/>
    </source>
</evidence>
<name>A0A2A4J0K2_HELVI</name>
<gene>
    <name evidence="2" type="ORF">B5V51_9086</name>
</gene>
<dbReference type="EMBL" id="NWSH01004073">
    <property type="protein sequence ID" value="PCG65511.1"/>
    <property type="molecule type" value="Genomic_DNA"/>
</dbReference>
<evidence type="ECO:0000313" key="2">
    <source>
        <dbReference type="EMBL" id="PCG65511.1"/>
    </source>
</evidence>
<organism evidence="2">
    <name type="scientific">Heliothis virescens</name>
    <name type="common">Tobacco budworm moth</name>
    <dbReference type="NCBI Taxonomy" id="7102"/>
    <lineage>
        <taxon>Eukaryota</taxon>
        <taxon>Metazoa</taxon>
        <taxon>Ecdysozoa</taxon>
        <taxon>Arthropoda</taxon>
        <taxon>Hexapoda</taxon>
        <taxon>Insecta</taxon>
        <taxon>Pterygota</taxon>
        <taxon>Neoptera</taxon>
        <taxon>Endopterygota</taxon>
        <taxon>Lepidoptera</taxon>
        <taxon>Glossata</taxon>
        <taxon>Ditrysia</taxon>
        <taxon>Noctuoidea</taxon>
        <taxon>Noctuidae</taxon>
        <taxon>Heliothinae</taxon>
        <taxon>Heliothis</taxon>
    </lineage>
</organism>
<sequence length="116" mass="12953">MSSAKNAYNLLIKSATAPSTNITKTNVIPNAIRIPDKSADGEMLRNLRMAVTPSYGYGQNTYETGKPPKPNTSSSLAGDPRRLTTCQNIRAEILEKWSKRPKPDVQKEWLKNLMFN</sequence>
<accession>A0A2A4J0K2</accession>
<proteinExistence type="predicted"/>
<protein>
    <submittedName>
        <fullName evidence="2">Uncharacterized protein</fullName>
    </submittedName>
</protein>
<reference evidence="2" key="1">
    <citation type="submission" date="2017-09" db="EMBL/GenBank/DDBJ databases">
        <title>Contemporary evolution of a Lepidopteran species, Heliothis virescens, in response to modern agricultural practices.</title>
        <authorList>
            <person name="Fritz M.L."/>
            <person name="Deyonke A.M."/>
            <person name="Papanicolaou A."/>
            <person name="Micinski S."/>
            <person name="Westbrook J."/>
            <person name="Gould F."/>
        </authorList>
    </citation>
    <scope>NUCLEOTIDE SEQUENCE [LARGE SCALE GENOMIC DNA]</scope>
    <source>
        <strain evidence="2">HvINT-</strain>
        <tissue evidence="2">Whole body</tissue>
    </source>
</reference>
<feature type="region of interest" description="Disordered" evidence="1">
    <location>
        <begin position="58"/>
        <end position="82"/>
    </location>
</feature>